<dbReference type="Proteomes" id="UP000807306">
    <property type="component" value="Unassembled WGS sequence"/>
</dbReference>
<gene>
    <name evidence="2" type="ORF">CPB83DRAFT_747425</name>
</gene>
<reference evidence="2" key="1">
    <citation type="submission" date="2020-11" db="EMBL/GenBank/DDBJ databases">
        <authorList>
            <consortium name="DOE Joint Genome Institute"/>
            <person name="Ahrendt S."/>
            <person name="Riley R."/>
            <person name="Andreopoulos W."/>
            <person name="Labutti K."/>
            <person name="Pangilinan J."/>
            <person name="Ruiz-Duenas F.J."/>
            <person name="Barrasa J.M."/>
            <person name="Sanchez-Garcia M."/>
            <person name="Camarero S."/>
            <person name="Miyauchi S."/>
            <person name="Serrano A."/>
            <person name="Linde D."/>
            <person name="Babiker R."/>
            <person name="Drula E."/>
            <person name="Ayuso-Fernandez I."/>
            <person name="Pacheco R."/>
            <person name="Padilla G."/>
            <person name="Ferreira P."/>
            <person name="Barriuso J."/>
            <person name="Kellner H."/>
            <person name="Castanera R."/>
            <person name="Alfaro M."/>
            <person name="Ramirez L."/>
            <person name="Pisabarro A.G."/>
            <person name="Kuo A."/>
            <person name="Tritt A."/>
            <person name="Lipzen A."/>
            <person name="He G."/>
            <person name="Yan M."/>
            <person name="Ng V."/>
            <person name="Cullen D."/>
            <person name="Martin F."/>
            <person name="Rosso M.-N."/>
            <person name="Henrissat B."/>
            <person name="Hibbett D."/>
            <person name="Martinez A.T."/>
            <person name="Grigoriev I.V."/>
        </authorList>
    </citation>
    <scope>NUCLEOTIDE SEQUENCE</scope>
    <source>
        <strain evidence="2">CBS 506.95</strain>
    </source>
</reference>
<organism evidence="2 3">
    <name type="scientific">Crepidotus variabilis</name>
    <dbReference type="NCBI Taxonomy" id="179855"/>
    <lineage>
        <taxon>Eukaryota</taxon>
        <taxon>Fungi</taxon>
        <taxon>Dikarya</taxon>
        <taxon>Basidiomycota</taxon>
        <taxon>Agaricomycotina</taxon>
        <taxon>Agaricomycetes</taxon>
        <taxon>Agaricomycetidae</taxon>
        <taxon>Agaricales</taxon>
        <taxon>Agaricineae</taxon>
        <taxon>Crepidotaceae</taxon>
        <taxon>Crepidotus</taxon>
    </lineage>
</organism>
<proteinExistence type="predicted"/>
<dbReference type="EMBL" id="MU157996">
    <property type="protein sequence ID" value="KAF9521717.1"/>
    <property type="molecule type" value="Genomic_DNA"/>
</dbReference>
<dbReference type="OrthoDB" id="3031173at2759"/>
<sequence length="138" mass="15830">EGISNQFSVCHFTWYNRYSKSGKGLNPHIDPASAQKPGTQRRVHTSQSVPRASNEQKDHLYEYKRLKESFGPVFDWLRELASNPYNYKILSEYVEILPAGEPSPVHPFAGFVLNINVSTRVHCDWQDHDICLILVISN</sequence>
<comment type="caution">
    <text evidence="2">The sequence shown here is derived from an EMBL/GenBank/DDBJ whole genome shotgun (WGS) entry which is preliminary data.</text>
</comment>
<protein>
    <submittedName>
        <fullName evidence="2">Uncharacterized protein</fullName>
    </submittedName>
</protein>
<dbReference type="AlphaFoldDB" id="A0A9P6JHT6"/>
<feature type="non-terminal residue" evidence="2">
    <location>
        <position position="138"/>
    </location>
</feature>
<feature type="region of interest" description="Disordered" evidence="1">
    <location>
        <begin position="25"/>
        <end position="55"/>
    </location>
</feature>
<evidence type="ECO:0000313" key="2">
    <source>
        <dbReference type="EMBL" id="KAF9521717.1"/>
    </source>
</evidence>
<name>A0A9P6JHT6_9AGAR</name>
<evidence type="ECO:0000313" key="3">
    <source>
        <dbReference type="Proteomes" id="UP000807306"/>
    </source>
</evidence>
<feature type="non-terminal residue" evidence="2">
    <location>
        <position position="1"/>
    </location>
</feature>
<keyword evidence="3" id="KW-1185">Reference proteome</keyword>
<accession>A0A9P6JHT6</accession>
<evidence type="ECO:0000256" key="1">
    <source>
        <dbReference type="SAM" id="MobiDB-lite"/>
    </source>
</evidence>